<evidence type="ECO:0000256" key="2">
    <source>
        <dbReference type="ARBA" id="ARBA00022679"/>
    </source>
</evidence>
<sequence>MATIEIGIIAKESIKPSSPTPIQLKTFNLSLLDQLAPATYIPLLLFYTTSDHTAAAGRRLQLKKSLSETLTRFHPFAGRIKDNSSIDCNDDGASFTEAQVSCLLSDILKAPDHEVLKQLLPINCEAFLEGRGCVLHVQANYFKCGGIGLGICLSHKIADAATLSTFIRSWANTASGIGQKVCPIFNTVSITPPRDISMTPPALENLKIRDDKSVTKRFVFNGSKIAALKTKAPSMSVKQATKVETVAALIWKCAMKASRTNFGSSSRLSALYQNVNIRNRTVPPLPNDSVGNFIGSFIARAEDAEAELHGLVAELRKGIEEFCKKAKRLPLSEDISVICEPQMEALRMLTSDDMDLYACTSWCRFPLYEAADFGWGKPIWVSSGIPPAKNMVFLMDTKGGDGIESWVRLSQEDMKLFECDQELLAYASLNPSIASY</sequence>
<keyword evidence="3 4" id="KW-0012">Acyltransferase</keyword>
<dbReference type="PANTHER" id="PTHR31623">
    <property type="entry name" value="F21J9.9"/>
    <property type="match status" value="1"/>
</dbReference>
<comment type="caution">
    <text evidence="4">The sequence shown here is derived from an EMBL/GenBank/DDBJ whole genome shotgun (WGS) entry which is preliminary data.</text>
</comment>
<dbReference type="InterPro" id="IPR023213">
    <property type="entry name" value="CAT-like_dom_sf"/>
</dbReference>
<proteinExistence type="inferred from homology"/>
<organism evidence="4 5">
    <name type="scientific">Rosa chinensis</name>
    <name type="common">China rose</name>
    <dbReference type="NCBI Taxonomy" id="74649"/>
    <lineage>
        <taxon>Eukaryota</taxon>
        <taxon>Viridiplantae</taxon>
        <taxon>Streptophyta</taxon>
        <taxon>Embryophyta</taxon>
        <taxon>Tracheophyta</taxon>
        <taxon>Spermatophyta</taxon>
        <taxon>Magnoliopsida</taxon>
        <taxon>eudicotyledons</taxon>
        <taxon>Gunneridae</taxon>
        <taxon>Pentapetalae</taxon>
        <taxon>rosids</taxon>
        <taxon>fabids</taxon>
        <taxon>Rosales</taxon>
        <taxon>Rosaceae</taxon>
        <taxon>Rosoideae</taxon>
        <taxon>Rosoideae incertae sedis</taxon>
        <taxon>Rosa</taxon>
    </lineage>
</organism>
<dbReference type="Proteomes" id="UP000238479">
    <property type="component" value="Chromosome 4"/>
</dbReference>
<evidence type="ECO:0000313" key="5">
    <source>
        <dbReference type="Proteomes" id="UP000238479"/>
    </source>
</evidence>
<gene>
    <name evidence="4" type="ORF">RchiOBHm_Chr4g0421461</name>
</gene>
<evidence type="ECO:0000313" key="4">
    <source>
        <dbReference type="EMBL" id="PRQ39111.1"/>
    </source>
</evidence>
<dbReference type="Pfam" id="PF02458">
    <property type="entry name" value="Transferase"/>
    <property type="match status" value="1"/>
</dbReference>
<dbReference type="GO" id="GO:0047180">
    <property type="term" value="F:salutaridinol 7-O-acetyltransferase activity"/>
    <property type="evidence" value="ECO:0007669"/>
    <property type="project" value="UniProtKB-EC"/>
</dbReference>
<dbReference type="EMBL" id="PDCK01000042">
    <property type="protein sequence ID" value="PRQ39111.1"/>
    <property type="molecule type" value="Genomic_DNA"/>
</dbReference>
<dbReference type="Gene3D" id="3.30.559.10">
    <property type="entry name" value="Chloramphenicol acetyltransferase-like domain"/>
    <property type="match status" value="2"/>
</dbReference>
<accession>A0A2P6QY65</accession>
<keyword evidence="2 4" id="KW-0808">Transferase</keyword>
<protein>
    <submittedName>
        <fullName evidence="4">Putative salutaridinol 7-O-acetyltransferase</fullName>
        <ecNumber evidence="4">2.3.1.150</ecNumber>
    </submittedName>
</protein>
<evidence type="ECO:0000256" key="3">
    <source>
        <dbReference type="ARBA" id="ARBA00023315"/>
    </source>
</evidence>
<dbReference type="AlphaFoldDB" id="A0A2P6QY65"/>
<dbReference type="PANTHER" id="PTHR31623:SF122">
    <property type="entry name" value="HXXXD-TYPE ACYL-TRANSFERASE FAMILY PROTEIN"/>
    <property type="match status" value="1"/>
</dbReference>
<dbReference type="EC" id="2.3.1.150" evidence="4"/>
<keyword evidence="5" id="KW-1185">Reference proteome</keyword>
<dbReference type="OMA" id="GICLSHK"/>
<evidence type="ECO:0000256" key="1">
    <source>
        <dbReference type="ARBA" id="ARBA00009861"/>
    </source>
</evidence>
<dbReference type="OrthoDB" id="1143524at2759"/>
<reference evidence="4 5" key="1">
    <citation type="journal article" date="2018" name="Nat. Genet.">
        <title>The Rosa genome provides new insights in the design of modern roses.</title>
        <authorList>
            <person name="Bendahmane M."/>
        </authorList>
    </citation>
    <scope>NUCLEOTIDE SEQUENCE [LARGE SCALE GENOMIC DNA]</scope>
    <source>
        <strain evidence="5">cv. Old Blush</strain>
    </source>
</reference>
<name>A0A2P6QY65_ROSCH</name>
<comment type="similarity">
    <text evidence="1">Belongs to the plant acyltransferase family.</text>
</comment>
<dbReference type="Gramene" id="PRQ39111">
    <property type="protein sequence ID" value="PRQ39111"/>
    <property type="gene ID" value="RchiOBHm_Chr4g0421461"/>
</dbReference>